<dbReference type="InterPro" id="IPR021109">
    <property type="entry name" value="Peptidase_aspartic_dom_sf"/>
</dbReference>
<evidence type="ECO:0000259" key="6">
    <source>
        <dbReference type="PROSITE" id="PS51767"/>
    </source>
</evidence>
<proteinExistence type="inferred from homology"/>
<keyword evidence="8" id="KW-1185">Reference proteome</keyword>
<comment type="caution">
    <text evidence="7">The sequence shown here is derived from an EMBL/GenBank/DDBJ whole genome shotgun (WGS) entry which is preliminary data.</text>
</comment>
<evidence type="ECO:0000256" key="5">
    <source>
        <dbReference type="ARBA" id="ARBA00023180"/>
    </source>
</evidence>
<evidence type="ECO:0000256" key="2">
    <source>
        <dbReference type="ARBA" id="ARBA00022670"/>
    </source>
</evidence>
<dbReference type="PANTHER" id="PTHR47967:SF123">
    <property type="entry name" value="ASPARTIC PROTEINASE NEPENTHESIN-1-LIKE"/>
    <property type="match status" value="1"/>
</dbReference>
<name>A0A835H3J8_9MAGN</name>
<feature type="domain" description="Peptidase A1" evidence="6">
    <location>
        <begin position="63"/>
        <end position="406"/>
    </location>
</feature>
<keyword evidence="5" id="KW-0325">Glycoprotein</keyword>
<evidence type="ECO:0000313" key="7">
    <source>
        <dbReference type="EMBL" id="KAF9591559.1"/>
    </source>
</evidence>
<gene>
    <name evidence="7" type="ORF">IFM89_004613</name>
</gene>
<dbReference type="EMBL" id="JADFTS010000008">
    <property type="protein sequence ID" value="KAF9591559.1"/>
    <property type="molecule type" value="Genomic_DNA"/>
</dbReference>
<dbReference type="OrthoDB" id="1072226at2759"/>
<dbReference type="Pfam" id="PF14541">
    <property type="entry name" value="TAXi_C"/>
    <property type="match status" value="1"/>
</dbReference>
<protein>
    <recommendedName>
        <fullName evidence="6">Peptidase A1 domain-containing protein</fullName>
    </recommendedName>
</protein>
<dbReference type="Gene3D" id="2.40.70.10">
    <property type="entry name" value="Acid Proteases"/>
    <property type="match status" value="2"/>
</dbReference>
<keyword evidence="4" id="KW-0378">Hydrolase</keyword>
<dbReference type="CDD" id="cd05476">
    <property type="entry name" value="pepsin_A_like_plant"/>
    <property type="match status" value="1"/>
</dbReference>
<evidence type="ECO:0000256" key="4">
    <source>
        <dbReference type="ARBA" id="ARBA00022801"/>
    </source>
</evidence>
<dbReference type="PROSITE" id="PS51767">
    <property type="entry name" value="PEPTIDASE_A1"/>
    <property type="match status" value="1"/>
</dbReference>
<dbReference type="Proteomes" id="UP000631114">
    <property type="component" value="Unassembled WGS sequence"/>
</dbReference>
<sequence>MKIMPIDSEESPLYPGNITLEERLQRLVQLSDARINMLASATTSKVDNIRPVVGQIAIAGTYYIVHAKIGTPPVPFYLLLDTGSDSSWIQSSDCRPCFKVKGGSFNYKKSRTFHITPCDSEACLSRQCNKDNRCFYSQGYGSAGAVTTGFFASETFRFPCELPNDREEVVEIAVGTSNRNIKFGPKDSPDNIIAGIFGLGAGSTAFPSIMSRYKRFSYCLPPWFENAKTTILTFGSEAQIPPTTLQIQSTPLLEGPIDALYYLDCLGMSAAGLRLQIPNDTFKIKNDEGGLITDTGSPYPSIYPVAYEALKAVLRDYFLKFDMVPWQRPGFDLCYDRPHRFIRFPTVTFHLSGADLLLEPHQIFAINEDDFCLIFRPNKYLSILGAFAQSDHRFLFDLDPRKMSFVREKCAPN</sequence>
<keyword evidence="3" id="KW-0064">Aspartyl protease</keyword>
<dbReference type="InterPro" id="IPR034161">
    <property type="entry name" value="Pepsin-like_plant"/>
</dbReference>
<dbReference type="InterPro" id="IPR032861">
    <property type="entry name" value="TAXi_N"/>
</dbReference>
<evidence type="ECO:0000256" key="1">
    <source>
        <dbReference type="ARBA" id="ARBA00007447"/>
    </source>
</evidence>
<evidence type="ECO:0000256" key="3">
    <source>
        <dbReference type="ARBA" id="ARBA00022750"/>
    </source>
</evidence>
<evidence type="ECO:0000313" key="8">
    <source>
        <dbReference type="Proteomes" id="UP000631114"/>
    </source>
</evidence>
<dbReference type="GO" id="GO:0005576">
    <property type="term" value="C:extracellular region"/>
    <property type="evidence" value="ECO:0007669"/>
    <property type="project" value="TreeGrafter"/>
</dbReference>
<keyword evidence="2" id="KW-0645">Protease</keyword>
<dbReference type="PROSITE" id="PS00141">
    <property type="entry name" value="ASP_PROTEASE"/>
    <property type="match status" value="1"/>
</dbReference>
<dbReference type="GO" id="GO:0004190">
    <property type="term" value="F:aspartic-type endopeptidase activity"/>
    <property type="evidence" value="ECO:0007669"/>
    <property type="project" value="UniProtKB-KW"/>
</dbReference>
<dbReference type="InterPro" id="IPR051708">
    <property type="entry name" value="Plant_Aspart_Prot_A1"/>
</dbReference>
<dbReference type="InterPro" id="IPR033121">
    <property type="entry name" value="PEPTIDASE_A1"/>
</dbReference>
<comment type="similarity">
    <text evidence="1">Belongs to the peptidase A1 family.</text>
</comment>
<dbReference type="InterPro" id="IPR001969">
    <property type="entry name" value="Aspartic_peptidase_AS"/>
</dbReference>
<dbReference type="Pfam" id="PF14543">
    <property type="entry name" value="TAXi_N"/>
    <property type="match status" value="1"/>
</dbReference>
<dbReference type="GO" id="GO:0006508">
    <property type="term" value="P:proteolysis"/>
    <property type="evidence" value="ECO:0007669"/>
    <property type="project" value="UniProtKB-KW"/>
</dbReference>
<dbReference type="SUPFAM" id="SSF50630">
    <property type="entry name" value="Acid proteases"/>
    <property type="match status" value="1"/>
</dbReference>
<dbReference type="InterPro" id="IPR032799">
    <property type="entry name" value="TAXi_C"/>
</dbReference>
<organism evidence="7 8">
    <name type="scientific">Coptis chinensis</name>
    <dbReference type="NCBI Taxonomy" id="261450"/>
    <lineage>
        <taxon>Eukaryota</taxon>
        <taxon>Viridiplantae</taxon>
        <taxon>Streptophyta</taxon>
        <taxon>Embryophyta</taxon>
        <taxon>Tracheophyta</taxon>
        <taxon>Spermatophyta</taxon>
        <taxon>Magnoliopsida</taxon>
        <taxon>Ranunculales</taxon>
        <taxon>Ranunculaceae</taxon>
        <taxon>Coptidoideae</taxon>
        <taxon>Coptis</taxon>
    </lineage>
</organism>
<reference evidence="7 8" key="1">
    <citation type="submission" date="2020-10" db="EMBL/GenBank/DDBJ databases">
        <title>The Coptis chinensis genome and diversification of protoberbering-type alkaloids.</title>
        <authorList>
            <person name="Wang B."/>
            <person name="Shu S."/>
            <person name="Song C."/>
            <person name="Liu Y."/>
        </authorList>
    </citation>
    <scope>NUCLEOTIDE SEQUENCE [LARGE SCALE GENOMIC DNA]</scope>
    <source>
        <strain evidence="7">HL-2020</strain>
        <tissue evidence="7">Leaf</tissue>
    </source>
</reference>
<accession>A0A835H3J8</accession>
<dbReference type="PANTHER" id="PTHR47967">
    <property type="entry name" value="OS07G0603500 PROTEIN-RELATED"/>
    <property type="match status" value="1"/>
</dbReference>
<dbReference type="AlphaFoldDB" id="A0A835H3J8"/>